<evidence type="ECO:0000313" key="2">
    <source>
        <dbReference type="Proteomes" id="UP000295649"/>
    </source>
</evidence>
<evidence type="ECO:0000313" key="1">
    <source>
        <dbReference type="EMBL" id="TCV81127.1"/>
    </source>
</evidence>
<dbReference type="EMBL" id="SMCN01000016">
    <property type="protein sequence ID" value="TCV81127.1"/>
    <property type="molecule type" value="Genomic_DNA"/>
</dbReference>
<reference evidence="1 2" key="1">
    <citation type="submission" date="2019-03" db="EMBL/GenBank/DDBJ databases">
        <title>Systems level insights into methane cycling in arid and semi-arid ecosystems.</title>
        <authorList>
            <person name="Kalyuzhnaya M."/>
        </authorList>
    </citation>
    <scope>NUCLEOTIDE SEQUENCE [LARGE SCALE GENOMIC DNA]</scope>
    <source>
        <strain evidence="1 2">S-1</strain>
    </source>
</reference>
<proteinExistence type="predicted"/>
<protein>
    <submittedName>
        <fullName evidence="1">Uncharacterized protein</fullName>
    </submittedName>
</protein>
<keyword evidence="2" id="KW-1185">Reference proteome</keyword>
<name>A0ABY2CPF0_METMH</name>
<dbReference type="RefSeq" id="WP_157200650.1">
    <property type="nucleotide sequence ID" value="NZ_LUUF01000087.1"/>
</dbReference>
<dbReference type="Proteomes" id="UP000295649">
    <property type="component" value="Unassembled WGS sequence"/>
</dbReference>
<accession>A0ABY2CPF0</accession>
<organism evidence="1 2">
    <name type="scientific">Methylomonas methanica</name>
    <dbReference type="NCBI Taxonomy" id="421"/>
    <lineage>
        <taxon>Bacteria</taxon>
        <taxon>Pseudomonadati</taxon>
        <taxon>Pseudomonadota</taxon>
        <taxon>Gammaproteobacteria</taxon>
        <taxon>Methylococcales</taxon>
        <taxon>Methylococcaceae</taxon>
        <taxon>Methylomonas</taxon>
    </lineage>
</organism>
<sequence length="49" mass="5467">MPALTIGKLAKQTEVSRLLDADQVGAFCLAHQSSHINWSFSETHMLVQR</sequence>
<comment type="caution">
    <text evidence="1">The sequence shown here is derived from an EMBL/GenBank/DDBJ whole genome shotgun (WGS) entry which is preliminary data.</text>
</comment>
<gene>
    <name evidence="1" type="ORF">EDE11_11615</name>
</gene>